<proteinExistence type="predicted"/>
<accession>A0A0M3HFR8</accession>
<protein>
    <submittedName>
        <fullName evidence="2">Contig, possible fusion of chromosomes 20 and 34</fullName>
    </submittedName>
</protein>
<name>A0A0M3HFR8_ASCLU</name>
<sequence>MHSCALARQYVCVHFAKQPMNAHTTQNFANVFTPTRGPAGYVPPVTALGRYFQLQDVSSTPTSYPRYPPILNEAARLKYYRDHQYRSVINFTTWMSWLKYRQNATADCSVFTDVLEKQRKYFRMQLAELNH</sequence>
<evidence type="ECO:0000313" key="2">
    <source>
        <dbReference type="WBParaSite" id="ALUE_0000036301-mRNA-1"/>
    </source>
</evidence>
<dbReference type="AlphaFoldDB" id="A0A0M3HFR8"/>
<keyword evidence="1" id="KW-1185">Reference proteome</keyword>
<dbReference type="WBParaSite" id="ALUE_0000036301-mRNA-1">
    <property type="protein sequence ID" value="ALUE_0000036301-mRNA-1"/>
    <property type="gene ID" value="ALUE_0000036301"/>
</dbReference>
<organism evidence="1 2">
    <name type="scientific">Ascaris lumbricoides</name>
    <name type="common">Giant roundworm</name>
    <dbReference type="NCBI Taxonomy" id="6252"/>
    <lineage>
        <taxon>Eukaryota</taxon>
        <taxon>Metazoa</taxon>
        <taxon>Ecdysozoa</taxon>
        <taxon>Nematoda</taxon>
        <taxon>Chromadorea</taxon>
        <taxon>Rhabditida</taxon>
        <taxon>Spirurina</taxon>
        <taxon>Ascaridomorpha</taxon>
        <taxon>Ascaridoidea</taxon>
        <taxon>Ascarididae</taxon>
        <taxon>Ascaris</taxon>
    </lineage>
</organism>
<dbReference type="Proteomes" id="UP000036681">
    <property type="component" value="Unplaced"/>
</dbReference>
<reference evidence="2" key="1">
    <citation type="submission" date="2017-02" db="UniProtKB">
        <authorList>
            <consortium name="WormBaseParasite"/>
        </authorList>
    </citation>
    <scope>IDENTIFICATION</scope>
</reference>
<evidence type="ECO:0000313" key="1">
    <source>
        <dbReference type="Proteomes" id="UP000036681"/>
    </source>
</evidence>